<dbReference type="AlphaFoldDB" id="A0AA39XA53"/>
<protein>
    <submittedName>
        <fullName evidence="1">Uncharacterized protein</fullName>
    </submittedName>
</protein>
<sequence>MARARQTASMAGRKHQAVDKAMRACAQQTLTSPAVIEYEKREMTGNLKRWRINPGTALDRLSCSTVVKEVMIIVPFEEPPATSY</sequence>
<evidence type="ECO:0000313" key="2">
    <source>
        <dbReference type="Proteomes" id="UP001174934"/>
    </source>
</evidence>
<name>A0AA39XA53_9PEZI</name>
<gene>
    <name evidence="1" type="ORF">B0T17DRAFT_212325</name>
</gene>
<dbReference type="Proteomes" id="UP001174934">
    <property type="component" value="Unassembled WGS sequence"/>
</dbReference>
<comment type="caution">
    <text evidence="1">The sequence shown here is derived from an EMBL/GenBank/DDBJ whole genome shotgun (WGS) entry which is preliminary data.</text>
</comment>
<keyword evidence="2" id="KW-1185">Reference proteome</keyword>
<proteinExistence type="predicted"/>
<organism evidence="1 2">
    <name type="scientific">Bombardia bombarda</name>
    <dbReference type="NCBI Taxonomy" id="252184"/>
    <lineage>
        <taxon>Eukaryota</taxon>
        <taxon>Fungi</taxon>
        <taxon>Dikarya</taxon>
        <taxon>Ascomycota</taxon>
        <taxon>Pezizomycotina</taxon>
        <taxon>Sordariomycetes</taxon>
        <taxon>Sordariomycetidae</taxon>
        <taxon>Sordariales</taxon>
        <taxon>Lasiosphaeriaceae</taxon>
        <taxon>Bombardia</taxon>
    </lineage>
</organism>
<evidence type="ECO:0000313" key="1">
    <source>
        <dbReference type="EMBL" id="KAK0630153.1"/>
    </source>
</evidence>
<dbReference type="EMBL" id="JAULSR010000002">
    <property type="protein sequence ID" value="KAK0630153.1"/>
    <property type="molecule type" value="Genomic_DNA"/>
</dbReference>
<accession>A0AA39XA53</accession>
<reference evidence="1" key="1">
    <citation type="submission" date="2023-06" db="EMBL/GenBank/DDBJ databases">
        <title>Genome-scale phylogeny and comparative genomics of the fungal order Sordariales.</title>
        <authorList>
            <consortium name="Lawrence Berkeley National Laboratory"/>
            <person name="Hensen N."/>
            <person name="Bonometti L."/>
            <person name="Westerberg I."/>
            <person name="Brannstrom I.O."/>
            <person name="Guillou S."/>
            <person name="Cros-Aarteil S."/>
            <person name="Calhoun S."/>
            <person name="Haridas S."/>
            <person name="Kuo A."/>
            <person name="Mondo S."/>
            <person name="Pangilinan J."/>
            <person name="Riley R."/>
            <person name="LaButti K."/>
            <person name="Andreopoulos B."/>
            <person name="Lipzen A."/>
            <person name="Chen C."/>
            <person name="Yanf M."/>
            <person name="Daum C."/>
            <person name="Ng V."/>
            <person name="Clum A."/>
            <person name="Steindorff A."/>
            <person name="Ohm R."/>
            <person name="Martin F."/>
            <person name="Silar P."/>
            <person name="Natvig D."/>
            <person name="Lalanne C."/>
            <person name="Gautier V."/>
            <person name="Ament-velasquez S.L."/>
            <person name="Kruys A."/>
            <person name="Hutchinson M.I."/>
            <person name="Powell A.J."/>
            <person name="Barry K."/>
            <person name="Miller A.N."/>
            <person name="Grigoriev I.V."/>
            <person name="Debuchy R."/>
            <person name="Gladieux P."/>
            <person name="Thoren M.H."/>
            <person name="Johannesson H."/>
        </authorList>
    </citation>
    <scope>NUCLEOTIDE SEQUENCE</scope>
    <source>
        <strain evidence="1">SMH3391-2</strain>
    </source>
</reference>